<keyword evidence="6 18" id="KW-0109">Calcium transport</keyword>
<dbReference type="InterPro" id="IPR006408">
    <property type="entry name" value="P-type_ATPase_IIB"/>
</dbReference>
<dbReference type="InterPro" id="IPR004014">
    <property type="entry name" value="ATPase_P-typ_cation-transptr_N"/>
</dbReference>
<keyword evidence="16 18" id="KW-0406">Ion transport</keyword>
<evidence type="ECO:0000256" key="14">
    <source>
        <dbReference type="ARBA" id="ARBA00022967"/>
    </source>
</evidence>
<dbReference type="GO" id="GO:0005388">
    <property type="term" value="F:P-type calcium transporter activity"/>
    <property type="evidence" value="ECO:0007669"/>
    <property type="project" value="UniProtKB-EC"/>
</dbReference>
<dbReference type="InterPro" id="IPR001757">
    <property type="entry name" value="P_typ_ATPase"/>
</dbReference>
<evidence type="ECO:0000256" key="13">
    <source>
        <dbReference type="ARBA" id="ARBA00022860"/>
    </source>
</evidence>
<feature type="region of interest" description="Disordered" evidence="19">
    <location>
        <begin position="1276"/>
        <end position="1303"/>
    </location>
</feature>
<keyword evidence="4" id="KW-1003">Cell membrane</keyword>
<dbReference type="Pfam" id="PF00689">
    <property type="entry name" value="Cation_ATPase_C"/>
    <property type="match status" value="1"/>
</dbReference>
<dbReference type="Pfam" id="PF13246">
    <property type="entry name" value="Cation_ATPase"/>
    <property type="match status" value="1"/>
</dbReference>
<dbReference type="EC" id="7.2.2.10" evidence="18"/>
<keyword evidence="8" id="KW-0479">Metal-binding</keyword>
<dbReference type="NCBIfam" id="TIGR01494">
    <property type="entry name" value="ATPase_P-type"/>
    <property type="match status" value="2"/>
</dbReference>
<dbReference type="InterPro" id="IPR059000">
    <property type="entry name" value="ATPase_P-type_domA"/>
</dbReference>
<keyword evidence="12" id="KW-0460">Magnesium</keyword>
<dbReference type="PRINTS" id="PR00121">
    <property type="entry name" value="NAKATPASE"/>
</dbReference>
<evidence type="ECO:0000256" key="5">
    <source>
        <dbReference type="ARBA" id="ARBA00022553"/>
    </source>
</evidence>
<dbReference type="SUPFAM" id="SSF81660">
    <property type="entry name" value="Metal cation-transporting ATPase, ATP-binding domain N"/>
    <property type="match status" value="1"/>
</dbReference>
<dbReference type="SUPFAM" id="SSF81665">
    <property type="entry name" value="Calcium ATPase, transmembrane domain M"/>
    <property type="match status" value="1"/>
</dbReference>
<dbReference type="PANTHER" id="PTHR24093">
    <property type="entry name" value="CATION TRANSPORTING ATPASE"/>
    <property type="match status" value="1"/>
</dbReference>
<evidence type="ECO:0000256" key="12">
    <source>
        <dbReference type="ARBA" id="ARBA00022842"/>
    </source>
</evidence>
<dbReference type="CDD" id="cd02081">
    <property type="entry name" value="P-type_ATPase_Ca_PMCA-like"/>
    <property type="match status" value="1"/>
</dbReference>
<evidence type="ECO:0000256" key="8">
    <source>
        <dbReference type="ARBA" id="ARBA00022723"/>
    </source>
</evidence>
<dbReference type="InterPro" id="IPR022141">
    <property type="entry name" value="ATP_Ca_trans_C"/>
</dbReference>
<keyword evidence="9 18" id="KW-0547">Nucleotide-binding</keyword>
<dbReference type="SUPFAM" id="SSF56784">
    <property type="entry name" value="HAD-like"/>
    <property type="match status" value="1"/>
</dbReference>
<evidence type="ECO:0000256" key="17">
    <source>
        <dbReference type="ARBA" id="ARBA00023136"/>
    </source>
</evidence>
<dbReference type="Pfam" id="PF12424">
    <property type="entry name" value="ATP_Ca_trans_C"/>
    <property type="match status" value="1"/>
</dbReference>
<dbReference type="GO" id="GO:0046872">
    <property type="term" value="F:metal ion binding"/>
    <property type="evidence" value="ECO:0007669"/>
    <property type="project" value="UniProtKB-KW"/>
</dbReference>
<feature type="transmembrane region" description="Helical" evidence="18">
    <location>
        <begin position="211"/>
        <end position="233"/>
    </location>
</feature>
<evidence type="ECO:0000313" key="22">
    <source>
        <dbReference type="Proteomes" id="UP000675881"/>
    </source>
</evidence>
<dbReference type="Gene3D" id="3.40.1110.10">
    <property type="entry name" value="Calcium-transporting ATPase, cytoplasmic domain N"/>
    <property type="match status" value="1"/>
</dbReference>
<keyword evidence="3 18" id="KW-0813">Transport</keyword>
<dbReference type="InterPro" id="IPR023299">
    <property type="entry name" value="ATPase_P-typ_cyto_dom_N"/>
</dbReference>
<dbReference type="Pfam" id="PF00690">
    <property type="entry name" value="Cation_ATPase_N"/>
    <property type="match status" value="1"/>
</dbReference>
<keyword evidence="11 18" id="KW-0067">ATP-binding</keyword>
<comment type="function">
    <text evidence="18">Catalyzes the hydrolysis of ATP coupled with the transport of calcium.</text>
</comment>
<dbReference type="NCBIfam" id="TIGR01517">
    <property type="entry name" value="ATPase-IIB_Ca"/>
    <property type="match status" value="1"/>
</dbReference>
<dbReference type="FunFam" id="2.70.150.10:FF:000001">
    <property type="entry name" value="Calcium-transporting ATPase"/>
    <property type="match status" value="1"/>
</dbReference>
<dbReference type="SFLD" id="SFLDS00003">
    <property type="entry name" value="Haloacid_Dehalogenase"/>
    <property type="match status" value="1"/>
</dbReference>
<evidence type="ECO:0000256" key="11">
    <source>
        <dbReference type="ARBA" id="ARBA00022840"/>
    </source>
</evidence>
<comment type="subcellular location">
    <subcellularLocation>
        <location evidence="1">Cell membrane</location>
        <topology evidence="1">Multi-pass membrane protein</topology>
    </subcellularLocation>
    <subcellularLocation>
        <location evidence="18">Membrane</location>
        <topology evidence="18">Multi-pass membrane protein</topology>
    </subcellularLocation>
</comment>
<feature type="compositionally biased region" description="Low complexity" evidence="19">
    <location>
        <begin position="1081"/>
        <end position="1115"/>
    </location>
</feature>
<sequence length="1374" mass="150470">MEYRGAEGIDKIQQLGGTEEISKKLNTSCTNGLTGDIADLELRRDVFGSNIIPPRPPKTFLQLVWEALQDVTLIILEIAAVISLVLSFLPTSKNREQSCRVVIVVLVTAFNDWSKEKQFRGLQDRIEGEQTFNVIRGSTAIQIQIGELVVGDLIQVKYGDLLPADGIVVQSNDLKIDESSLTGESDHVRKGVDIDPMVLSGTHVMEGSGKVIITAVGVNSQAGIIFTLLGAAVDEVEKEDKKKAGVDVEEGVGNSHFHNAVNDKIIDDGPSESHPPVDVGEKSFSIKKFVDEGNEWEMYYINFYVKFVIIGVTVLVVAVPEGLPLAVTLSLAYSVKKMMADNNLVRHLDACETMGNATTICSDKTGTLTTNRMTVVQAYICGRHYKPNRSFLPKLKDFASNAGKLITQGISVNSSYSTDIVTSKNPNELPQQIGNKTECSLLGFVQDLGEDYLYTFNSARKSMSTIIPLEKGGYRVYTKGASEIIMKKCSFILGEGGKVDKFTCSSQERTVREIIEPMAKDGLQINQVHYENEPNWDEEDRIINNLTCLCVVGIEDPVRPEVPQAIKQCQSAGITVRMVTGDNINTARAIATKCGIIKQGDNFLVMDGKEFNQRIRDASGEVSQHLLDKVWPNLRVLARSQPIDKYTLVKGIIDSKISSNREVVAVTGDGTNDGPALKKADVGFAMGIAGTDVAKEASDIILTDDNFSSIVKAVMWGRNVYDSIAKFLQFQLTVNVVAVIVAFIGACAIQDSPLKAVQMLWVNLIMDTLASLALATEMPTPDLLNRKPYGRTKPLISRVMAKNILGQGVYQLVITFGMMFYGDKLLDIDNGRGAGLHSPPTPHFTMIFNSFVMMTIFNEINARKIHGQRNIFIGLFSNPIYYIILDTNFCWTDCYCSIWRYRLFYITTEFRTVGMVHFSCCIPKSLAIGRQPPTEPTSPLAMSGHEGGHHHHHDIPLSGSRSGQILWIRGLTRLQTQLRVIRAFKSTLEDMEEKTLTSSDINRIEEEHIIQGKNNLRSNNNGHSMNCSVNNSSTSSSTRKIPVVTDNLLNNTTSTTATNTSSSNNFLKVEGQAYRVRRSCSNSNNTTATATASTTTNTPLYNNNNNFNANNKYNNAPSNNTFNTALIVSNDVDDNIPVSCSSNTSSKERQSFSHSDAQTQSTETSFFVDASTTNGDIIKVNSSSNNTLSVPLAPDPSFSQPSYVVNRSCSPSPIPSGNMLYPTAVGGGLHTHLLTSPVFHPVVSYGGYDPTYCQFLGQAADGYQYELVRRPSIGGGGASELSVPCDNNRRSSRRWNHPAPSSYAPASLSQSQLNASLFPLFFSSSPSAAAHANAGGIPTHERIHPIINNPSSEWIPQIPAPTQQLLPEPKTFPS</sequence>
<dbReference type="InterPro" id="IPR006068">
    <property type="entry name" value="ATPase_P-typ_cation-transptr_C"/>
</dbReference>
<name>A0A7R8HBI5_LEPSM</name>
<dbReference type="GO" id="GO:0005516">
    <property type="term" value="F:calmodulin binding"/>
    <property type="evidence" value="ECO:0007669"/>
    <property type="project" value="UniProtKB-KW"/>
</dbReference>
<evidence type="ECO:0000256" key="19">
    <source>
        <dbReference type="SAM" id="MobiDB-lite"/>
    </source>
</evidence>
<keyword evidence="13" id="KW-0112">Calmodulin-binding</keyword>
<dbReference type="OrthoDB" id="116380at2759"/>
<comment type="similarity">
    <text evidence="2">Belongs to the cation transport ATPase (P-type) (TC 3.A.3) family. Type IIB subfamily.</text>
</comment>
<dbReference type="SFLD" id="SFLDF00027">
    <property type="entry name" value="p-type_atpase"/>
    <property type="match status" value="1"/>
</dbReference>
<keyword evidence="15 18" id="KW-1133">Transmembrane helix</keyword>
<proteinExistence type="inferred from homology"/>
<keyword evidence="7 18" id="KW-0812">Transmembrane</keyword>
<evidence type="ECO:0000256" key="15">
    <source>
        <dbReference type="ARBA" id="ARBA00022989"/>
    </source>
</evidence>
<protein>
    <recommendedName>
        <fullName evidence="18">Calcium-transporting ATPase</fullName>
        <ecNumber evidence="18">7.2.2.10</ecNumber>
    </recommendedName>
</protein>
<keyword evidence="10 18" id="KW-0106">Calcium</keyword>
<keyword evidence="22" id="KW-1185">Reference proteome</keyword>
<gene>
    <name evidence="21" type="ORF">LSAA_12518</name>
</gene>
<dbReference type="GO" id="GO:0016887">
    <property type="term" value="F:ATP hydrolysis activity"/>
    <property type="evidence" value="ECO:0007669"/>
    <property type="project" value="InterPro"/>
</dbReference>
<dbReference type="PRINTS" id="PR00119">
    <property type="entry name" value="CATATPASE"/>
</dbReference>
<feature type="region of interest" description="Disordered" evidence="19">
    <location>
        <begin position="1079"/>
        <end position="1115"/>
    </location>
</feature>
<evidence type="ECO:0000256" key="9">
    <source>
        <dbReference type="ARBA" id="ARBA00022741"/>
    </source>
</evidence>
<dbReference type="InterPro" id="IPR044492">
    <property type="entry name" value="P_typ_ATPase_HD_dom"/>
</dbReference>
<dbReference type="SMART" id="SM00831">
    <property type="entry name" value="Cation_ATPase_N"/>
    <property type="match status" value="1"/>
</dbReference>
<dbReference type="InterPro" id="IPR023298">
    <property type="entry name" value="ATPase_P-typ_TM_dom_sf"/>
</dbReference>
<dbReference type="Gene3D" id="3.40.50.1000">
    <property type="entry name" value="HAD superfamily/HAD-like"/>
    <property type="match status" value="1"/>
</dbReference>
<feature type="transmembrane region" description="Helical" evidence="18">
    <location>
        <begin position="303"/>
        <end position="329"/>
    </location>
</feature>
<evidence type="ECO:0000256" key="7">
    <source>
        <dbReference type="ARBA" id="ARBA00022692"/>
    </source>
</evidence>
<evidence type="ECO:0000256" key="18">
    <source>
        <dbReference type="RuleBase" id="RU361146"/>
    </source>
</evidence>
<feature type="region of interest" description="Disordered" evidence="19">
    <location>
        <begin position="1139"/>
        <end position="1159"/>
    </location>
</feature>
<dbReference type="InterPro" id="IPR023214">
    <property type="entry name" value="HAD_sf"/>
</dbReference>
<dbReference type="Gene3D" id="1.20.1110.10">
    <property type="entry name" value="Calcium-transporting ATPase, transmembrane domain"/>
    <property type="match status" value="2"/>
</dbReference>
<organism evidence="21 22">
    <name type="scientific">Lepeophtheirus salmonis</name>
    <name type="common">Salmon louse</name>
    <name type="synonym">Caligus salmonis</name>
    <dbReference type="NCBI Taxonomy" id="72036"/>
    <lineage>
        <taxon>Eukaryota</taxon>
        <taxon>Metazoa</taxon>
        <taxon>Ecdysozoa</taxon>
        <taxon>Arthropoda</taxon>
        <taxon>Crustacea</taxon>
        <taxon>Multicrustacea</taxon>
        <taxon>Hexanauplia</taxon>
        <taxon>Copepoda</taxon>
        <taxon>Siphonostomatoida</taxon>
        <taxon>Caligidae</taxon>
        <taxon>Lepeophtheirus</taxon>
    </lineage>
</organism>
<keyword evidence="5" id="KW-0597">Phosphoprotein</keyword>
<dbReference type="PANTHER" id="PTHR24093:SF369">
    <property type="entry name" value="CALCIUM-TRANSPORTING ATPASE"/>
    <property type="match status" value="1"/>
</dbReference>
<dbReference type="InterPro" id="IPR008250">
    <property type="entry name" value="ATPase_P-typ_transduc_dom_A_sf"/>
</dbReference>
<evidence type="ECO:0000313" key="21">
    <source>
        <dbReference type="EMBL" id="CAF2986662.1"/>
    </source>
</evidence>
<evidence type="ECO:0000256" key="2">
    <source>
        <dbReference type="ARBA" id="ARBA00006124"/>
    </source>
</evidence>
<keyword evidence="17 18" id="KW-0472">Membrane</keyword>
<reference evidence="21" key="1">
    <citation type="submission" date="2021-02" db="EMBL/GenBank/DDBJ databases">
        <authorList>
            <person name="Bekaert M."/>
        </authorList>
    </citation>
    <scope>NUCLEOTIDE SEQUENCE</scope>
    <source>
        <strain evidence="21">IoA-00</strain>
    </source>
</reference>
<evidence type="ECO:0000256" key="1">
    <source>
        <dbReference type="ARBA" id="ARBA00004651"/>
    </source>
</evidence>
<dbReference type="InterPro" id="IPR018303">
    <property type="entry name" value="ATPase_P-typ_P_site"/>
</dbReference>
<comment type="caution">
    <text evidence="18">Lacks conserved residue(s) required for the propagation of feature annotation.</text>
</comment>
<keyword evidence="14" id="KW-1278">Translocase</keyword>
<accession>A0A7R8HBI5</accession>
<evidence type="ECO:0000256" key="3">
    <source>
        <dbReference type="ARBA" id="ARBA00022448"/>
    </source>
</evidence>
<dbReference type="SUPFAM" id="SSF81653">
    <property type="entry name" value="Calcium ATPase, transduction domain A"/>
    <property type="match status" value="1"/>
</dbReference>
<evidence type="ECO:0000256" key="4">
    <source>
        <dbReference type="ARBA" id="ARBA00022475"/>
    </source>
</evidence>
<dbReference type="Pfam" id="PF08282">
    <property type="entry name" value="Hydrolase_3"/>
    <property type="match status" value="1"/>
</dbReference>
<feature type="domain" description="Cation-transporting P-type ATPase N-terminal" evidence="20">
    <location>
        <begin position="11"/>
        <end position="88"/>
    </location>
</feature>
<evidence type="ECO:0000259" key="20">
    <source>
        <dbReference type="SMART" id="SM00831"/>
    </source>
</evidence>
<dbReference type="InterPro" id="IPR036412">
    <property type="entry name" value="HAD-like_sf"/>
</dbReference>
<feature type="region of interest" description="Disordered" evidence="19">
    <location>
        <begin position="931"/>
        <end position="953"/>
    </location>
</feature>
<dbReference type="EMBL" id="HG994585">
    <property type="protein sequence ID" value="CAF2986662.1"/>
    <property type="molecule type" value="Genomic_DNA"/>
</dbReference>
<evidence type="ECO:0000256" key="16">
    <source>
        <dbReference type="ARBA" id="ARBA00023065"/>
    </source>
</evidence>
<dbReference type="Gene3D" id="2.70.150.10">
    <property type="entry name" value="Calcium-transporting ATPase, cytoplasmic transduction domain A"/>
    <property type="match status" value="1"/>
</dbReference>
<dbReference type="FunFam" id="3.40.50.1000:FF:000007">
    <property type="entry name" value="Calcium-transporting ATPase"/>
    <property type="match status" value="1"/>
</dbReference>
<dbReference type="GO" id="GO:0005524">
    <property type="term" value="F:ATP binding"/>
    <property type="evidence" value="ECO:0007669"/>
    <property type="project" value="UniProtKB-KW"/>
</dbReference>
<dbReference type="SFLD" id="SFLDG00002">
    <property type="entry name" value="C1.7:_P-type_atpase_like"/>
    <property type="match status" value="1"/>
</dbReference>
<evidence type="ECO:0000256" key="6">
    <source>
        <dbReference type="ARBA" id="ARBA00022568"/>
    </source>
</evidence>
<dbReference type="FunFam" id="1.20.1110.10:FF:000001">
    <property type="entry name" value="Calcium-transporting ATPase"/>
    <property type="match status" value="1"/>
</dbReference>
<dbReference type="PROSITE" id="PS00154">
    <property type="entry name" value="ATPASE_E1_E2"/>
    <property type="match status" value="1"/>
</dbReference>
<dbReference type="Proteomes" id="UP000675881">
    <property type="component" value="Chromosome 6"/>
</dbReference>
<dbReference type="GO" id="GO:0051480">
    <property type="term" value="P:regulation of cytosolic calcium ion concentration"/>
    <property type="evidence" value="ECO:0007669"/>
    <property type="project" value="TreeGrafter"/>
</dbReference>
<dbReference type="Pfam" id="PF00122">
    <property type="entry name" value="E1-E2_ATPase"/>
    <property type="match status" value="1"/>
</dbReference>
<evidence type="ECO:0000256" key="10">
    <source>
        <dbReference type="ARBA" id="ARBA00022837"/>
    </source>
</evidence>
<dbReference type="GO" id="GO:0005886">
    <property type="term" value="C:plasma membrane"/>
    <property type="evidence" value="ECO:0007669"/>
    <property type="project" value="UniProtKB-SubCell"/>
</dbReference>
<comment type="catalytic activity">
    <reaction evidence="18">
        <text>Ca(2+)(in) + ATP + H2O = Ca(2+)(out) + ADP + phosphate + H(+)</text>
        <dbReference type="Rhea" id="RHEA:18105"/>
        <dbReference type="ChEBI" id="CHEBI:15377"/>
        <dbReference type="ChEBI" id="CHEBI:15378"/>
        <dbReference type="ChEBI" id="CHEBI:29108"/>
        <dbReference type="ChEBI" id="CHEBI:30616"/>
        <dbReference type="ChEBI" id="CHEBI:43474"/>
        <dbReference type="ChEBI" id="CHEBI:456216"/>
        <dbReference type="EC" id="7.2.2.10"/>
    </reaction>
</comment>